<feature type="region of interest" description="Disordered" evidence="1">
    <location>
        <begin position="584"/>
        <end position="639"/>
    </location>
</feature>
<protein>
    <submittedName>
        <fullName evidence="4">Uncharacterized protein LOC102801848</fullName>
    </submittedName>
</protein>
<organism evidence="3 4">
    <name type="scientific">Saccoglossus kowalevskii</name>
    <name type="common">Acorn worm</name>
    <dbReference type="NCBI Taxonomy" id="10224"/>
    <lineage>
        <taxon>Eukaryota</taxon>
        <taxon>Metazoa</taxon>
        <taxon>Hemichordata</taxon>
        <taxon>Enteropneusta</taxon>
        <taxon>Harrimaniidae</taxon>
        <taxon>Saccoglossus</taxon>
    </lineage>
</organism>
<evidence type="ECO:0000313" key="3">
    <source>
        <dbReference type="Proteomes" id="UP000694865"/>
    </source>
</evidence>
<name>A0ABM0LZ65_SACKO</name>
<reference evidence="4" key="1">
    <citation type="submission" date="2025-08" db="UniProtKB">
        <authorList>
            <consortium name="RefSeq"/>
        </authorList>
    </citation>
    <scope>IDENTIFICATION</scope>
    <source>
        <tissue evidence="4">Testes</tissue>
    </source>
</reference>
<feature type="compositionally biased region" description="Polar residues" evidence="1">
    <location>
        <begin position="595"/>
        <end position="614"/>
    </location>
</feature>
<dbReference type="Pfam" id="PF12872">
    <property type="entry name" value="OST-HTH"/>
    <property type="match status" value="2"/>
</dbReference>
<gene>
    <name evidence="4" type="primary">LOC102801848</name>
</gene>
<dbReference type="PROSITE" id="PS51644">
    <property type="entry name" value="HTH_OST"/>
    <property type="match status" value="1"/>
</dbReference>
<feature type="non-terminal residue" evidence="4">
    <location>
        <position position="677"/>
    </location>
</feature>
<dbReference type="GeneID" id="102801848"/>
<feature type="domain" description="HTH OST-type" evidence="2">
    <location>
        <begin position="4"/>
        <end position="79"/>
    </location>
</feature>
<feature type="compositionally biased region" description="Basic residues" evidence="1">
    <location>
        <begin position="626"/>
        <end position="639"/>
    </location>
</feature>
<dbReference type="RefSeq" id="XP_006813056.1">
    <property type="nucleotide sequence ID" value="XM_006812993.1"/>
</dbReference>
<evidence type="ECO:0000313" key="4">
    <source>
        <dbReference type="RefSeq" id="XP_006813056.1"/>
    </source>
</evidence>
<dbReference type="InterPro" id="IPR025605">
    <property type="entry name" value="OST-HTH/LOTUS_dom"/>
</dbReference>
<sequence length="677" mass="79624">MPTKTDRLKCEIKTLLKKQSDNKIHISNLSKFYAEQYGKNLCVEEYGVRNINSLLNLCSDVVSITSNKKTNDTWVLLKEPAVKPNRQSNVHLVSFKSPEIRDAAVERKIFKFRLIQLFSRFSRELSPYYINIEYKRMFKVNLTPEKYGWCDTKTLLNELDDDIFEKTRDQETDEVKLVKLKKTYRLSRIHVANEKDLANLKKELIVIFQRHPNGIIWNQIGKLYCKVFRKTLNPRAYGVSHKDDLIFTFFEMFTLRAPRLNCPISEYHVELNLSYIEQEDIQKESMKNQLIRLFSLFRFGLPQHYIAIAYNRMFKTSFTPTTFLRELDGGIFEKSREHDRCDEHWVKLKEMYQLGNIDGVHEKRLAILKEELIALFQRHPHAKANSMESIMSRTQENKQSHLLRATERESLNCQLIQLFSVFKFGLPPRYICTAYSRMFKTGLNLKRYGLGNQETFANNLDDTIFEQTRYRKTSKVIWVKLKDTYRLSRIPGVNDKDIENLREELIILFRRHPKGITWNKIDKLYTKVFQNQEKVLELQRNATTGVITQEQLLFCRQSNNEFDVSGEFAVTRCWTNIQKGYAMQHKRRSIKDQSRTTGQSSNTGKATKSRTNCAEKTPDKYNGITSKRKNKEGKMSRNRQIRVCQSSLIQFKIRKAQIQLKGFNGTSLISKSSVETQ</sequence>
<dbReference type="InterPro" id="IPR041966">
    <property type="entry name" value="LOTUS-like"/>
</dbReference>
<dbReference type="Proteomes" id="UP000694865">
    <property type="component" value="Unplaced"/>
</dbReference>
<accession>A0ABM0LZ65</accession>
<proteinExistence type="predicted"/>
<evidence type="ECO:0000259" key="2">
    <source>
        <dbReference type="PROSITE" id="PS51644"/>
    </source>
</evidence>
<dbReference type="Gene3D" id="3.30.420.610">
    <property type="entry name" value="LOTUS domain-like"/>
    <property type="match status" value="1"/>
</dbReference>
<keyword evidence="3" id="KW-1185">Reference proteome</keyword>
<evidence type="ECO:0000256" key="1">
    <source>
        <dbReference type="SAM" id="MobiDB-lite"/>
    </source>
</evidence>